<dbReference type="Proteomes" id="UP001487740">
    <property type="component" value="Unassembled WGS sequence"/>
</dbReference>
<dbReference type="PANTHER" id="PTHR13449:SF2">
    <property type="entry name" value="PROTEIN WNTLESS HOMOLOG"/>
    <property type="match status" value="1"/>
</dbReference>
<evidence type="ECO:0000256" key="13">
    <source>
        <dbReference type="ARBA" id="ARBA00023273"/>
    </source>
</evidence>
<evidence type="ECO:0000259" key="20">
    <source>
        <dbReference type="Pfam" id="PF21883"/>
    </source>
</evidence>
<dbReference type="GO" id="GO:0045211">
    <property type="term" value="C:postsynaptic membrane"/>
    <property type="evidence" value="ECO:0007669"/>
    <property type="project" value="UniProtKB-SubCell"/>
</dbReference>
<dbReference type="PANTHER" id="PTHR13449">
    <property type="entry name" value="INTEGRAL MEMBRANE PROTEIN GPR177"/>
    <property type="match status" value="1"/>
</dbReference>
<comment type="function">
    <text evidence="14">A segment polarity gene required for wingless (wg)-dependent patterning processes, acting in both wg-sending cells and wg-target cells. In non-neuronal cells wls directs wg secretion. The wls traffic loop encompasses the Golgi, the cell surface, an endocytic compartment and a retrograde route leading back to the Golgi, and involves clathrin-mediated endocytosis and the retromer complex (a conserved protein complex consisting of Vps35 and Vps26). In neuronal cells (the larval motorneuron NMJ), the wg signal moves across the synapse via the release of wls-containing exosome-like vesicles. Postsynaptic wls is required for the trafficking of fz2 through the fz2-interacting protein Grip.</text>
</comment>
<evidence type="ECO:0000256" key="1">
    <source>
        <dbReference type="ARBA" id="ARBA00004337"/>
    </source>
</evidence>
<evidence type="ECO:0000259" key="19">
    <source>
        <dbReference type="Pfam" id="PF06664"/>
    </source>
</evidence>
<keyword evidence="11 18" id="KW-0472">Membrane</keyword>
<evidence type="ECO:0000256" key="14">
    <source>
        <dbReference type="ARBA" id="ARBA00025339"/>
    </source>
</evidence>
<keyword evidence="12" id="KW-0770">Synapse</keyword>
<evidence type="ECO:0000256" key="17">
    <source>
        <dbReference type="ARBA" id="ARBA00034107"/>
    </source>
</evidence>
<evidence type="ECO:0000256" key="15">
    <source>
        <dbReference type="ARBA" id="ARBA00025880"/>
    </source>
</evidence>
<keyword evidence="13" id="KW-0966">Cell projection</keyword>
<dbReference type="GO" id="GO:0010008">
    <property type="term" value="C:endosome membrane"/>
    <property type="evidence" value="ECO:0007669"/>
    <property type="project" value="UniProtKB-SubCell"/>
</dbReference>
<keyword evidence="9 18" id="KW-1133">Transmembrane helix</keyword>
<accession>A0AAW0U8N9</accession>
<feature type="domain" description="Wntless-like transmembrane" evidence="19">
    <location>
        <begin position="235"/>
        <end position="486"/>
    </location>
</feature>
<dbReference type="GO" id="GO:0017147">
    <property type="term" value="F:Wnt-protein binding"/>
    <property type="evidence" value="ECO:0007669"/>
    <property type="project" value="InterPro"/>
</dbReference>
<dbReference type="InterPro" id="IPR047843">
    <property type="entry name" value="WLS-like_TM"/>
</dbReference>
<feature type="transmembrane region" description="Helical" evidence="18">
    <location>
        <begin position="340"/>
        <end position="361"/>
    </location>
</feature>
<evidence type="ECO:0000313" key="21">
    <source>
        <dbReference type="EMBL" id="KAK8395628.1"/>
    </source>
</evidence>
<dbReference type="InterPro" id="IPR009551">
    <property type="entry name" value="Wntless"/>
</dbReference>
<evidence type="ECO:0000256" key="6">
    <source>
        <dbReference type="ARBA" id="ARBA00022473"/>
    </source>
</evidence>
<keyword evidence="22" id="KW-1185">Reference proteome</keyword>
<sequence>MPNTSPQRTSTCVFVCLWATAVLTVVLVVLLGGEIAPTPWTHITVQGTKCVSEPVQGWFFPAGKHGCITAIDSTNHRNRKLKEIASHPDNIHYSFQVPPVDAGGGFSRWQRRLYAVLRLRLLHIDGYFSGHSSRVTLKTSLGYTTAGELYRPSLIASSYQERKLSCNSVKRHVFRGQTFDCSPQVLAVLFSLHHDRYLLNLLIPTRREDTNEFTNRNLGRVTDVYVTFFSQAVWYMRVLMALQVLFFPVVAVLLWKFRRSVAALERPPNHLECVLALLAMALLTMNCPVEVASLVVECPWLVVVNDVRKNFFYASFMTFFLYLTDKHLEPGRVCPHAKRAINLSIRSGTLAIIIVDMTEHIVSIQNPLAATYEPMHLSMSMLMYAMLACYLCCISVRTCAALDAIRRKGVAQEEETRCQEAMVLVLTWVVFCLSAADFVLKRLHDGMWMWEYSLGELEIENTGGFLLGVFCMWNTYTCVLLVVYSPLKKAPEPRGHEDRHDAGGRGAAAGQAVPLLCRPEGDHLMKTGECRTIEASSLWKHKTPTAPPCLANVEVLGPASIPIIPPRHCHQD</sequence>
<dbReference type="EMBL" id="JARAKH010000017">
    <property type="protein sequence ID" value="KAK8395628.1"/>
    <property type="molecule type" value="Genomic_DNA"/>
</dbReference>
<dbReference type="GO" id="GO:0006886">
    <property type="term" value="P:intracellular protein transport"/>
    <property type="evidence" value="ECO:0007669"/>
    <property type="project" value="TreeGrafter"/>
</dbReference>
<dbReference type="GO" id="GO:0061355">
    <property type="term" value="P:Wnt protein secretion"/>
    <property type="evidence" value="ECO:0007669"/>
    <property type="project" value="TreeGrafter"/>
</dbReference>
<evidence type="ECO:0000256" key="5">
    <source>
        <dbReference type="ARBA" id="ARBA00015887"/>
    </source>
</evidence>
<evidence type="ECO:0000256" key="18">
    <source>
        <dbReference type="SAM" id="Phobius"/>
    </source>
</evidence>
<feature type="transmembrane region" description="Helical" evidence="18">
    <location>
        <begin position="421"/>
        <end position="443"/>
    </location>
</feature>
<dbReference type="AlphaFoldDB" id="A0AAW0U8N9"/>
<evidence type="ECO:0000256" key="10">
    <source>
        <dbReference type="ARBA" id="ARBA00023034"/>
    </source>
</evidence>
<feature type="domain" description="Wntless GOLD" evidence="20">
    <location>
        <begin position="50"/>
        <end position="231"/>
    </location>
</feature>
<dbReference type="Pfam" id="PF21883">
    <property type="entry name" value="WLS_GOLD"/>
    <property type="match status" value="1"/>
</dbReference>
<feature type="transmembrane region" description="Helical" evidence="18">
    <location>
        <begin position="463"/>
        <end position="484"/>
    </location>
</feature>
<comment type="subcellular location">
    <subcellularLocation>
        <location evidence="2">Endoplasmic reticulum membrane</location>
        <topology evidence="2">Multi-pass membrane protein</topology>
    </subcellularLocation>
    <subcellularLocation>
        <location evidence="1">Endosome membrane</location>
        <topology evidence="1">Multi-pass membrane protein</topology>
    </subcellularLocation>
    <subcellularLocation>
        <location evidence="3">Golgi apparatus membrane</location>
        <topology evidence="3">Multi-pass membrane protein</topology>
    </subcellularLocation>
    <subcellularLocation>
        <location evidence="16">Postsynaptic cell membrane</location>
        <topology evidence="16">Multi-pass membrane protein</topology>
    </subcellularLocation>
    <subcellularLocation>
        <location evidence="17">Presynaptic cell membrane</location>
        <topology evidence="17">Multi-pass membrane protein</topology>
    </subcellularLocation>
</comment>
<dbReference type="GO" id="GO:0000139">
    <property type="term" value="C:Golgi membrane"/>
    <property type="evidence" value="ECO:0007669"/>
    <property type="project" value="UniProtKB-SubCell"/>
</dbReference>
<evidence type="ECO:0000256" key="16">
    <source>
        <dbReference type="ARBA" id="ARBA00034104"/>
    </source>
</evidence>
<keyword evidence="10" id="KW-0333">Golgi apparatus</keyword>
<comment type="similarity">
    <text evidence="4">Belongs to the wntless family.</text>
</comment>
<keyword evidence="6" id="KW-0217">Developmental protein</keyword>
<keyword evidence="8 18" id="KW-0812">Transmembrane</keyword>
<evidence type="ECO:0000256" key="8">
    <source>
        <dbReference type="ARBA" id="ARBA00022692"/>
    </source>
</evidence>
<comment type="subunit">
    <text evidence="15">Interacts with wg; in the Golgi. Interacts with Vps35, a component of the retromer complex; wls stability is regulated by Vps35.</text>
</comment>
<dbReference type="GO" id="GO:0016055">
    <property type="term" value="P:Wnt signaling pathway"/>
    <property type="evidence" value="ECO:0007669"/>
    <property type="project" value="UniProtKB-KW"/>
</dbReference>
<evidence type="ECO:0000256" key="2">
    <source>
        <dbReference type="ARBA" id="ARBA00004477"/>
    </source>
</evidence>
<feature type="transmembrane region" description="Helical" evidence="18">
    <location>
        <begin position="12"/>
        <end position="33"/>
    </location>
</feature>
<evidence type="ECO:0000256" key="3">
    <source>
        <dbReference type="ARBA" id="ARBA00004653"/>
    </source>
</evidence>
<dbReference type="GO" id="GO:0005789">
    <property type="term" value="C:endoplasmic reticulum membrane"/>
    <property type="evidence" value="ECO:0007669"/>
    <property type="project" value="UniProtKB-SubCell"/>
</dbReference>
<comment type="caution">
    <text evidence="21">The sequence shown here is derived from an EMBL/GenBank/DDBJ whole genome shotgun (WGS) entry which is preliminary data.</text>
</comment>
<name>A0AAW0U8N9_SCYPA</name>
<dbReference type="Pfam" id="PF06664">
    <property type="entry name" value="WLS-like_TM"/>
    <property type="match status" value="1"/>
</dbReference>
<feature type="transmembrane region" description="Helical" evidence="18">
    <location>
        <begin position="234"/>
        <end position="255"/>
    </location>
</feature>
<organism evidence="21 22">
    <name type="scientific">Scylla paramamosain</name>
    <name type="common">Mud crab</name>
    <dbReference type="NCBI Taxonomy" id="85552"/>
    <lineage>
        <taxon>Eukaryota</taxon>
        <taxon>Metazoa</taxon>
        <taxon>Ecdysozoa</taxon>
        <taxon>Arthropoda</taxon>
        <taxon>Crustacea</taxon>
        <taxon>Multicrustacea</taxon>
        <taxon>Malacostraca</taxon>
        <taxon>Eumalacostraca</taxon>
        <taxon>Eucarida</taxon>
        <taxon>Decapoda</taxon>
        <taxon>Pleocyemata</taxon>
        <taxon>Brachyura</taxon>
        <taxon>Eubrachyura</taxon>
        <taxon>Portunoidea</taxon>
        <taxon>Portunidae</taxon>
        <taxon>Portuninae</taxon>
        <taxon>Scylla</taxon>
    </lineage>
</organism>
<keyword evidence="12" id="KW-0628">Postsynaptic cell membrane</keyword>
<feature type="transmembrane region" description="Helical" evidence="18">
    <location>
        <begin position="381"/>
        <end position="400"/>
    </location>
</feature>
<keyword evidence="7" id="KW-0879">Wnt signaling pathway</keyword>
<evidence type="ECO:0000256" key="4">
    <source>
        <dbReference type="ARBA" id="ARBA00008148"/>
    </source>
</evidence>
<proteinExistence type="inferred from homology"/>
<reference evidence="21 22" key="1">
    <citation type="submission" date="2023-03" db="EMBL/GenBank/DDBJ databases">
        <title>High-quality genome of Scylla paramamosain provides insights in environmental adaptation.</title>
        <authorList>
            <person name="Zhang L."/>
        </authorList>
    </citation>
    <scope>NUCLEOTIDE SEQUENCE [LARGE SCALE GENOMIC DNA]</scope>
    <source>
        <strain evidence="21">LZ_2023a</strain>
        <tissue evidence="21">Muscle</tissue>
    </source>
</reference>
<protein>
    <recommendedName>
        <fullName evidence="5">Protein wntless</fullName>
    </recommendedName>
</protein>
<evidence type="ECO:0000313" key="22">
    <source>
        <dbReference type="Proteomes" id="UP001487740"/>
    </source>
</evidence>
<gene>
    <name evidence="21" type="ORF">O3P69_005614</name>
</gene>
<evidence type="ECO:0000256" key="7">
    <source>
        <dbReference type="ARBA" id="ARBA00022687"/>
    </source>
</evidence>
<dbReference type="GO" id="GO:0042734">
    <property type="term" value="C:presynaptic membrane"/>
    <property type="evidence" value="ECO:0007669"/>
    <property type="project" value="UniProtKB-SubCell"/>
</dbReference>
<evidence type="ECO:0000256" key="12">
    <source>
        <dbReference type="ARBA" id="ARBA00023257"/>
    </source>
</evidence>
<evidence type="ECO:0000256" key="11">
    <source>
        <dbReference type="ARBA" id="ARBA00023136"/>
    </source>
</evidence>
<dbReference type="InterPro" id="IPR053936">
    <property type="entry name" value="WLS_GOLD"/>
</dbReference>
<evidence type="ECO:0000256" key="9">
    <source>
        <dbReference type="ARBA" id="ARBA00022989"/>
    </source>
</evidence>